<dbReference type="OrthoDB" id="1329100at2759"/>
<feature type="compositionally biased region" description="Polar residues" evidence="1">
    <location>
        <begin position="193"/>
        <end position="208"/>
    </location>
</feature>
<evidence type="ECO:0000313" key="2">
    <source>
        <dbReference type="EMBL" id="KAG5575386.1"/>
    </source>
</evidence>
<feature type="region of interest" description="Disordered" evidence="1">
    <location>
        <begin position="169"/>
        <end position="219"/>
    </location>
</feature>
<sequence>MDMVEEQHILAFGRIAAFNCSQTQSPNRLNYVYLEVEVQYDHCDHYLEECQLKTDIDEFKALPEQAKKPRNNLKDGSLHTEEKTTGRTPLHNHEILKRTHVKKKLNESDGRSDPAHAQRIHSKWKEKVVGVHIREELYGIGSLNDVRLLQSSLEGIESPHQAEAKRVVEQESMNKTTEKNKEQVLNLARQPSAFRSSRESSPTEYTESNGEDEYINSTP</sequence>
<feature type="compositionally biased region" description="Basic and acidic residues" evidence="1">
    <location>
        <begin position="66"/>
        <end position="97"/>
    </location>
</feature>
<organism evidence="2 3">
    <name type="scientific">Solanum commersonii</name>
    <name type="common">Commerson's wild potato</name>
    <name type="synonym">Commerson's nightshade</name>
    <dbReference type="NCBI Taxonomy" id="4109"/>
    <lineage>
        <taxon>Eukaryota</taxon>
        <taxon>Viridiplantae</taxon>
        <taxon>Streptophyta</taxon>
        <taxon>Embryophyta</taxon>
        <taxon>Tracheophyta</taxon>
        <taxon>Spermatophyta</taxon>
        <taxon>Magnoliopsida</taxon>
        <taxon>eudicotyledons</taxon>
        <taxon>Gunneridae</taxon>
        <taxon>Pentapetalae</taxon>
        <taxon>asterids</taxon>
        <taxon>lamiids</taxon>
        <taxon>Solanales</taxon>
        <taxon>Solanaceae</taxon>
        <taxon>Solanoideae</taxon>
        <taxon>Solaneae</taxon>
        <taxon>Solanum</taxon>
    </lineage>
</organism>
<reference evidence="2 3" key="1">
    <citation type="submission" date="2020-09" db="EMBL/GenBank/DDBJ databases">
        <title>De no assembly of potato wild relative species, Solanum commersonii.</title>
        <authorList>
            <person name="Cho K."/>
        </authorList>
    </citation>
    <scope>NUCLEOTIDE SEQUENCE [LARGE SCALE GENOMIC DNA]</scope>
    <source>
        <strain evidence="2">LZ3.2</strain>
        <tissue evidence="2">Leaf</tissue>
    </source>
</reference>
<name>A0A9J5WII8_SOLCO</name>
<feature type="compositionally biased region" description="Acidic residues" evidence="1">
    <location>
        <begin position="209"/>
        <end position="219"/>
    </location>
</feature>
<comment type="caution">
    <text evidence="2">The sequence shown here is derived from an EMBL/GenBank/DDBJ whole genome shotgun (WGS) entry which is preliminary data.</text>
</comment>
<protein>
    <submittedName>
        <fullName evidence="2">Uncharacterized protein</fullName>
    </submittedName>
</protein>
<gene>
    <name evidence="2" type="ORF">H5410_055520</name>
</gene>
<dbReference type="Proteomes" id="UP000824120">
    <property type="component" value="Chromosome 11"/>
</dbReference>
<accession>A0A9J5WII8</accession>
<dbReference type="AlphaFoldDB" id="A0A9J5WII8"/>
<evidence type="ECO:0000256" key="1">
    <source>
        <dbReference type="SAM" id="MobiDB-lite"/>
    </source>
</evidence>
<feature type="region of interest" description="Disordered" evidence="1">
    <location>
        <begin position="66"/>
        <end position="121"/>
    </location>
</feature>
<evidence type="ECO:0000313" key="3">
    <source>
        <dbReference type="Proteomes" id="UP000824120"/>
    </source>
</evidence>
<keyword evidence="3" id="KW-1185">Reference proteome</keyword>
<feature type="compositionally biased region" description="Basic and acidic residues" evidence="1">
    <location>
        <begin position="104"/>
        <end position="116"/>
    </location>
</feature>
<proteinExistence type="predicted"/>
<dbReference type="EMBL" id="JACXVP010000011">
    <property type="protein sequence ID" value="KAG5575386.1"/>
    <property type="molecule type" value="Genomic_DNA"/>
</dbReference>